<keyword evidence="2" id="KW-1185">Reference proteome</keyword>
<organism evidence="1 2">
    <name type="scientific">Vaccinium darrowii</name>
    <dbReference type="NCBI Taxonomy" id="229202"/>
    <lineage>
        <taxon>Eukaryota</taxon>
        <taxon>Viridiplantae</taxon>
        <taxon>Streptophyta</taxon>
        <taxon>Embryophyta</taxon>
        <taxon>Tracheophyta</taxon>
        <taxon>Spermatophyta</taxon>
        <taxon>Magnoliopsida</taxon>
        <taxon>eudicotyledons</taxon>
        <taxon>Gunneridae</taxon>
        <taxon>Pentapetalae</taxon>
        <taxon>asterids</taxon>
        <taxon>Ericales</taxon>
        <taxon>Ericaceae</taxon>
        <taxon>Vaccinioideae</taxon>
        <taxon>Vaccinieae</taxon>
        <taxon>Vaccinium</taxon>
    </lineage>
</organism>
<dbReference type="EMBL" id="CM037161">
    <property type="protein sequence ID" value="KAH7853376.1"/>
    <property type="molecule type" value="Genomic_DNA"/>
</dbReference>
<evidence type="ECO:0000313" key="2">
    <source>
        <dbReference type="Proteomes" id="UP000828048"/>
    </source>
</evidence>
<dbReference type="Proteomes" id="UP000828048">
    <property type="component" value="Chromosome 11"/>
</dbReference>
<comment type="caution">
    <text evidence="1">The sequence shown here is derived from an EMBL/GenBank/DDBJ whole genome shotgun (WGS) entry which is preliminary data.</text>
</comment>
<protein>
    <submittedName>
        <fullName evidence="1">Uncharacterized protein</fullName>
    </submittedName>
</protein>
<accession>A0ACB7YIF1</accession>
<reference evidence="1 2" key="1">
    <citation type="journal article" date="2021" name="Hortic Res">
        <title>High-quality reference genome and annotation aids understanding of berry development for evergreen blueberry (Vaccinium darrowii).</title>
        <authorList>
            <person name="Yu J."/>
            <person name="Hulse-Kemp A.M."/>
            <person name="Babiker E."/>
            <person name="Staton M."/>
        </authorList>
    </citation>
    <scope>NUCLEOTIDE SEQUENCE [LARGE SCALE GENOMIC DNA]</scope>
    <source>
        <strain evidence="2">cv. NJ 8807/NJ 8810</strain>
        <tissue evidence="1">Young leaf</tissue>
    </source>
</reference>
<gene>
    <name evidence="1" type="ORF">Vadar_001697</name>
</gene>
<proteinExistence type="predicted"/>
<sequence length="91" mass="10590">MDFFSATCSVLKDIINDPETTGSQRSNRVYDAITSFEFVFISHLMKEIWDITHDLCQALQHQSRDILNAMHLVATTKEQIQKFREDGWVLL</sequence>
<name>A0ACB7YIF1_9ERIC</name>
<evidence type="ECO:0000313" key="1">
    <source>
        <dbReference type="EMBL" id="KAH7853376.1"/>
    </source>
</evidence>